<accession>A0AAW2SWM8</accession>
<dbReference type="AlphaFoldDB" id="A0AAW2SWM8"/>
<dbReference type="PANTHER" id="PTHR33240:SF17">
    <property type="entry name" value="EUKARYOTIC PEPTIDE CHAIN RELEASE FACTOR GTP-BINDING SUBUNIT-LIKE"/>
    <property type="match status" value="1"/>
</dbReference>
<dbReference type="EMBL" id="JACGWM010000001">
    <property type="protein sequence ID" value="KAL0395966.1"/>
    <property type="molecule type" value="Genomic_DNA"/>
</dbReference>
<feature type="region of interest" description="Disordered" evidence="1">
    <location>
        <begin position="104"/>
        <end position="153"/>
    </location>
</feature>
<comment type="caution">
    <text evidence="2">The sequence shown here is derived from an EMBL/GenBank/DDBJ whole genome shotgun (WGS) entry which is preliminary data.</text>
</comment>
<protein>
    <submittedName>
        <fullName evidence="2">Uncharacterized protein</fullName>
    </submittedName>
</protein>
<reference evidence="2" key="2">
    <citation type="journal article" date="2024" name="Plant">
        <title>Genomic evolution and insights into agronomic trait innovations of Sesamum species.</title>
        <authorList>
            <person name="Miao H."/>
            <person name="Wang L."/>
            <person name="Qu L."/>
            <person name="Liu H."/>
            <person name="Sun Y."/>
            <person name="Le M."/>
            <person name="Wang Q."/>
            <person name="Wei S."/>
            <person name="Zheng Y."/>
            <person name="Lin W."/>
            <person name="Duan Y."/>
            <person name="Cao H."/>
            <person name="Xiong S."/>
            <person name="Wang X."/>
            <person name="Wei L."/>
            <person name="Li C."/>
            <person name="Ma Q."/>
            <person name="Ju M."/>
            <person name="Zhao R."/>
            <person name="Li G."/>
            <person name="Mu C."/>
            <person name="Tian Q."/>
            <person name="Mei H."/>
            <person name="Zhang T."/>
            <person name="Gao T."/>
            <person name="Zhang H."/>
        </authorList>
    </citation>
    <scope>NUCLEOTIDE SEQUENCE</scope>
    <source>
        <strain evidence="2">KEN8</strain>
    </source>
</reference>
<reference evidence="2" key="1">
    <citation type="submission" date="2020-06" db="EMBL/GenBank/DDBJ databases">
        <authorList>
            <person name="Li T."/>
            <person name="Hu X."/>
            <person name="Zhang T."/>
            <person name="Song X."/>
            <person name="Zhang H."/>
            <person name="Dai N."/>
            <person name="Sheng W."/>
            <person name="Hou X."/>
            <person name="Wei L."/>
        </authorList>
    </citation>
    <scope>NUCLEOTIDE SEQUENCE</scope>
    <source>
        <strain evidence="2">KEN8</strain>
        <tissue evidence="2">Leaf</tissue>
    </source>
</reference>
<dbReference type="PANTHER" id="PTHR33240">
    <property type="entry name" value="OS08G0508500 PROTEIN"/>
    <property type="match status" value="1"/>
</dbReference>
<organism evidence="2">
    <name type="scientific">Sesamum calycinum</name>
    <dbReference type="NCBI Taxonomy" id="2727403"/>
    <lineage>
        <taxon>Eukaryota</taxon>
        <taxon>Viridiplantae</taxon>
        <taxon>Streptophyta</taxon>
        <taxon>Embryophyta</taxon>
        <taxon>Tracheophyta</taxon>
        <taxon>Spermatophyta</taxon>
        <taxon>Magnoliopsida</taxon>
        <taxon>eudicotyledons</taxon>
        <taxon>Gunneridae</taxon>
        <taxon>Pentapetalae</taxon>
        <taxon>asterids</taxon>
        <taxon>lamiids</taxon>
        <taxon>Lamiales</taxon>
        <taxon>Pedaliaceae</taxon>
        <taxon>Sesamum</taxon>
    </lineage>
</organism>
<gene>
    <name evidence="2" type="ORF">Scaly_0045000</name>
</gene>
<evidence type="ECO:0000256" key="1">
    <source>
        <dbReference type="SAM" id="MobiDB-lite"/>
    </source>
</evidence>
<proteinExistence type="predicted"/>
<sequence length="153" mass="16717">MGINNAELTRINTPLTSFSGNIVEPIGEVTLPISLGSYPRRATKMIKFLVVDAPSAYNVILGRPSLNSFQAIASTYHLKLKFPTPVGIGEEIGDQRQARECYANSLKGESNNQPIVKSGILSKEKATVTTDEVPMEKSKEGEPQANKKRKVDE</sequence>
<name>A0AAW2SWM8_9LAMI</name>
<evidence type="ECO:0000313" key="2">
    <source>
        <dbReference type="EMBL" id="KAL0395966.1"/>
    </source>
</evidence>